<keyword evidence="6 7" id="KW-0472">Membrane</keyword>
<reference evidence="9 10" key="1">
    <citation type="submission" date="2019-04" db="EMBL/GenBank/DDBJ databases">
        <title>Geobacter oryzae sp. nov., ferric-reducing bacteria isolated from paddy soil.</title>
        <authorList>
            <person name="Xu Z."/>
            <person name="Masuda Y."/>
            <person name="Itoh H."/>
            <person name="Senoo K."/>
        </authorList>
    </citation>
    <scope>NUCLEOTIDE SEQUENCE [LARGE SCALE GENOMIC DNA]</scope>
    <source>
        <strain evidence="9 10">Red111</strain>
    </source>
</reference>
<keyword evidence="5 7" id="KW-1133">Transmembrane helix</keyword>
<evidence type="ECO:0000313" key="9">
    <source>
        <dbReference type="EMBL" id="TGU70252.1"/>
    </source>
</evidence>
<evidence type="ECO:0000256" key="5">
    <source>
        <dbReference type="ARBA" id="ARBA00022989"/>
    </source>
</evidence>
<dbReference type="RefSeq" id="WP_135872628.1">
    <property type="nucleotide sequence ID" value="NZ_SRSC01000005.1"/>
</dbReference>
<feature type="transmembrane region" description="Helical" evidence="7">
    <location>
        <begin position="58"/>
        <end position="83"/>
    </location>
</feature>
<evidence type="ECO:0000256" key="2">
    <source>
        <dbReference type="ARBA" id="ARBA00006143"/>
    </source>
</evidence>
<dbReference type="Proteomes" id="UP000306416">
    <property type="component" value="Unassembled WGS sequence"/>
</dbReference>
<dbReference type="InterPro" id="IPR003834">
    <property type="entry name" value="Cyt_c_assmbl_TM_dom"/>
</dbReference>
<feature type="transmembrane region" description="Helical" evidence="7">
    <location>
        <begin position="103"/>
        <end position="124"/>
    </location>
</feature>
<evidence type="ECO:0000259" key="8">
    <source>
        <dbReference type="Pfam" id="PF02683"/>
    </source>
</evidence>
<keyword evidence="10" id="KW-1185">Reference proteome</keyword>
<feature type="domain" description="Cytochrome C biogenesis protein transmembrane" evidence="8">
    <location>
        <begin position="11"/>
        <end position="229"/>
    </location>
</feature>
<dbReference type="GO" id="GO:0017004">
    <property type="term" value="P:cytochrome complex assembly"/>
    <property type="evidence" value="ECO:0007669"/>
    <property type="project" value="UniProtKB-KW"/>
</dbReference>
<proteinExistence type="inferred from homology"/>
<feature type="transmembrane region" description="Helical" evidence="7">
    <location>
        <begin position="217"/>
        <end position="235"/>
    </location>
</feature>
<feature type="transmembrane region" description="Helical" evidence="7">
    <location>
        <begin position="136"/>
        <end position="163"/>
    </location>
</feature>
<organism evidence="9 10">
    <name type="scientific">Geomonas terrae</name>
    <dbReference type="NCBI Taxonomy" id="2562681"/>
    <lineage>
        <taxon>Bacteria</taxon>
        <taxon>Pseudomonadati</taxon>
        <taxon>Thermodesulfobacteriota</taxon>
        <taxon>Desulfuromonadia</taxon>
        <taxon>Geobacterales</taxon>
        <taxon>Geobacteraceae</taxon>
        <taxon>Geomonas</taxon>
    </lineage>
</organism>
<evidence type="ECO:0000256" key="3">
    <source>
        <dbReference type="ARBA" id="ARBA00022692"/>
    </source>
</evidence>
<sequence length="250" mass="26853">MTFFGSDITFWIAFSAGFLSFFSPCVLPLIPSYITYITGLSFGQLQEAHPARKVRLTVLLHSVTFVLGFSAVFIGMGAIAGVASTTFQSVMKDGLVWLQRAGGLLIFLFGVHMSGLFHFGVLLGDKRIQLHRKPGGLAGTFLVGIAFAAGWTPCIGPILGAILAMAAGTSGSAGKSMFLLGSYAAGLGIPFIVSGLLFHGFLDFFKRFRVHIRKMEFFTGLLLMIVGILLFFGLFNTMSTVLYQLLPAGT</sequence>
<comment type="subcellular location">
    <subcellularLocation>
        <location evidence="1">Membrane</location>
        <topology evidence="1">Multi-pass membrane protein</topology>
    </subcellularLocation>
</comment>
<evidence type="ECO:0000256" key="1">
    <source>
        <dbReference type="ARBA" id="ARBA00004141"/>
    </source>
</evidence>
<dbReference type="PANTHER" id="PTHR31272:SF4">
    <property type="entry name" value="CYTOCHROME C-TYPE BIOGENESIS PROTEIN HI_1454-RELATED"/>
    <property type="match status" value="1"/>
</dbReference>
<accession>A0A4V3NZ41</accession>
<dbReference type="EMBL" id="SRSC01000005">
    <property type="protein sequence ID" value="TGU70252.1"/>
    <property type="molecule type" value="Genomic_DNA"/>
</dbReference>
<gene>
    <name evidence="9" type="ORF">E4633_18820</name>
</gene>
<evidence type="ECO:0000256" key="7">
    <source>
        <dbReference type="SAM" id="Phobius"/>
    </source>
</evidence>
<evidence type="ECO:0000256" key="6">
    <source>
        <dbReference type="ARBA" id="ARBA00023136"/>
    </source>
</evidence>
<evidence type="ECO:0000256" key="4">
    <source>
        <dbReference type="ARBA" id="ARBA00022748"/>
    </source>
</evidence>
<keyword evidence="3 7" id="KW-0812">Transmembrane</keyword>
<dbReference type="PANTHER" id="PTHR31272">
    <property type="entry name" value="CYTOCHROME C-TYPE BIOGENESIS PROTEIN HI_1454-RELATED"/>
    <property type="match status" value="1"/>
</dbReference>
<comment type="caution">
    <text evidence="9">The sequence shown here is derived from an EMBL/GenBank/DDBJ whole genome shotgun (WGS) entry which is preliminary data.</text>
</comment>
<evidence type="ECO:0000313" key="10">
    <source>
        <dbReference type="Proteomes" id="UP000306416"/>
    </source>
</evidence>
<dbReference type="AlphaFoldDB" id="A0A4V3NZ41"/>
<feature type="transmembrane region" description="Helical" evidence="7">
    <location>
        <begin position="12"/>
        <end position="37"/>
    </location>
</feature>
<dbReference type="InterPro" id="IPR051790">
    <property type="entry name" value="Cytochrome_c-biogenesis_DsbD"/>
</dbReference>
<dbReference type="Pfam" id="PF02683">
    <property type="entry name" value="DsbD_TM"/>
    <property type="match status" value="1"/>
</dbReference>
<comment type="similarity">
    <text evidence="2">Belongs to the DsbD family.</text>
</comment>
<keyword evidence="4" id="KW-0201">Cytochrome c-type biogenesis</keyword>
<feature type="transmembrane region" description="Helical" evidence="7">
    <location>
        <begin position="183"/>
        <end position="205"/>
    </location>
</feature>
<name>A0A4V3NZ41_9BACT</name>
<dbReference type="GO" id="GO:0016020">
    <property type="term" value="C:membrane"/>
    <property type="evidence" value="ECO:0007669"/>
    <property type="project" value="UniProtKB-SubCell"/>
</dbReference>
<protein>
    <submittedName>
        <fullName evidence="9">Cytochrome c biogenesis protein CcdA</fullName>
    </submittedName>
</protein>